<evidence type="ECO:0000313" key="5">
    <source>
        <dbReference type="Proteomes" id="UP001207626"/>
    </source>
</evidence>
<dbReference type="PANTHER" id="PTHR46066">
    <property type="entry name" value="CHITINASE DOMAIN-CONTAINING PROTEIN 1 FAMILY MEMBER"/>
    <property type="match status" value="1"/>
</dbReference>
<evidence type="ECO:0000259" key="3">
    <source>
        <dbReference type="PROSITE" id="PS51910"/>
    </source>
</evidence>
<dbReference type="Pfam" id="PF07833">
    <property type="entry name" value="Cu_amine_oxidN1"/>
    <property type="match status" value="1"/>
</dbReference>
<feature type="domain" description="GH18" evidence="3">
    <location>
        <begin position="273"/>
        <end position="589"/>
    </location>
</feature>
<protein>
    <submittedName>
        <fullName evidence="4">Glycosyl hydrolase family 18 protein</fullName>
    </submittedName>
</protein>
<dbReference type="RefSeq" id="WP_087434966.1">
    <property type="nucleotide sequence ID" value="NZ_JAMDLV010000003.1"/>
</dbReference>
<accession>A0ABT4DP08</accession>
<name>A0ABT4DP08_9BACL</name>
<proteinExistence type="predicted"/>
<dbReference type="PANTHER" id="PTHR46066:SF2">
    <property type="entry name" value="CHITINASE DOMAIN-CONTAINING PROTEIN 1"/>
    <property type="match status" value="1"/>
</dbReference>
<dbReference type="Proteomes" id="UP001207626">
    <property type="component" value="Unassembled WGS sequence"/>
</dbReference>
<dbReference type="InterPro" id="IPR017853">
    <property type="entry name" value="GH"/>
</dbReference>
<dbReference type="SUPFAM" id="SSF51445">
    <property type="entry name" value="(Trans)glycosidases"/>
    <property type="match status" value="1"/>
</dbReference>
<dbReference type="InterPro" id="IPR029070">
    <property type="entry name" value="Chitinase_insertion_sf"/>
</dbReference>
<dbReference type="InterPro" id="IPR011583">
    <property type="entry name" value="Chitinase_II/V-like_cat"/>
</dbReference>
<evidence type="ECO:0000256" key="2">
    <source>
        <dbReference type="SAM" id="Phobius"/>
    </source>
</evidence>
<comment type="caution">
    <text evidence="4">The sequence shown here is derived from an EMBL/GenBank/DDBJ whole genome shotgun (WGS) entry which is preliminary data.</text>
</comment>
<keyword evidence="2" id="KW-0812">Transmembrane</keyword>
<dbReference type="GO" id="GO:0016787">
    <property type="term" value="F:hydrolase activity"/>
    <property type="evidence" value="ECO:0007669"/>
    <property type="project" value="UniProtKB-KW"/>
</dbReference>
<dbReference type="Pfam" id="PF00704">
    <property type="entry name" value="Glyco_hydro_18"/>
    <property type="match status" value="1"/>
</dbReference>
<feature type="transmembrane region" description="Helical" evidence="2">
    <location>
        <begin position="31"/>
        <end position="50"/>
    </location>
</feature>
<organism evidence="4 5">
    <name type="scientific">Paenibacillus apiarius</name>
    <dbReference type="NCBI Taxonomy" id="46240"/>
    <lineage>
        <taxon>Bacteria</taxon>
        <taxon>Bacillati</taxon>
        <taxon>Bacillota</taxon>
        <taxon>Bacilli</taxon>
        <taxon>Bacillales</taxon>
        <taxon>Paenibacillaceae</taxon>
        <taxon>Paenibacillus</taxon>
    </lineage>
</organism>
<dbReference type="Gene3D" id="3.30.457.10">
    <property type="entry name" value="Copper amine oxidase-like, N-terminal domain"/>
    <property type="match status" value="1"/>
</dbReference>
<dbReference type="SUPFAM" id="SSF55383">
    <property type="entry name" value="Copper amine oxidase, domain N"/>
    <property type="match status" value="1"/>
</dbReference>
<feature type="region of interest" description="Disordered" evidence="1">
    <location>
        <begin position="1"/>
        <end position="29"/>
    </location>
</feature>
<evidence type="ECO:0000256" key="1">
    <source>
        <dbReference type="SAM" id="MobiDB-lite"/>
    </source>
</evidence>
<gene>
    <name evidence="4" type="ORF">M5X09_05280</name>
</gene>
<dbReference type="InterPro" id="IPR036582">
    <property type="entry name" value="Mao_N_sf"/>
</dbReference>
<dbReference type="InterPro" id="IPR012854">
    <property type="entry name" value="Cu_amine_oxidase-like_N"/>
</dbReference>
<dbReference type="Gene3D" id="3.20.20.80">
    <property type="entry name" value="Glycosidases"/>
    <property type="match status" value="1"/>
</dbReference>
<keyword evidence="2" id="KW-1133">Transmembrane helix</keyword>
<dbReference type="Gene3D" id="3.10.50.10">
    <property type="match status" value="1"/>
</dbReference>
<dbReference type="InterPro" id="IPR010466">
    <property type="entry name" value="DUF1058"/>
</dbReference>
<sequence>MGNRGGRPNAPHIRYEQPRGRTARSNKKKRGCGGCLFILIGIGILIISIWKGFDGWWPNNEIAESDMSKVEQPLTWNGAWSGYGTKGRGEELLIPLEALQKKLPIAFEAKSNTVILTSAKDVASLQLGQAKGTWNGKAKRWDAAAENIDGDVYIPIGVLEEMYGLHARQYSSNGAVQLGFPGQSLQAGVIAEQKNDDDTVAMRQEADNRSAIVQKLAGATELTIWKERDDWVYVEADGGALGYLPKEDVKYTDKRVIPDTAPPPKPRFVEEKKPVSLAWEAVYSRNPDPSKLPSMPGTNVISPTWFSLADNEGNVTSKGDLSLSNWAHRKGKQVWALYSNSFEPERTTEALSTFERRSRTIEQLLKLAEQYQVDGINLDYENVNVEDRDQLTQFVRELAPRMHAQGLVISIDVTAKSSSGRWSQFLDREKLGEAVDFMMVMAYDEHWAASPVAGSVASLPWVEQSVARIMDEDKVPAHKLVLGMPLYTRIWTEEVKDGETKVSSKSVGMRTIQELMQEQELKPVFSEQTGQNYVEYKEDGAVKKIWIEDERSVQARIELAQRLGLGGIAVWARSFADSDIWNVIHYPAS</sequence>
<dbReference type="PROSITE" id="PS51910">
    <property type="entry name" value="GH18_2"/>
    <property type="match status" value="1"/>
</dbReference>
<reference evidence="4 5" key="1">
    <citation type="submission" date="2022-05" db="EMBL/GenBank/DDBJ databases">
        <title>Genome Sequencing of Bee-Associated Microbes.</title>
        <authorList>
            <person name="Dunlap C."/>
        </authorList>
    </citation>
    <scope>NUCLEOTIDE SEQUENCE [LARGE SCALE GENOMIC DNA]</scope>
    <source>
        <strain evidence="4 5">NRRL NRS-1438</strain>
    </source>
</reference>
<dbReference type="InterPro" id="IPR001223">
    <property type="entry name" value="Glyco_hydro18_cat"/>
</dbReference>
<keyword evidence="5" id="KW-1185">Reference proteome</keyword>
<dbReference type="SMART" id="SM00636">
    <property type="entry name" value="Glyco_18"/>
    <property type="match status" value="1"/>
</dbReference>
<keyword evidence="2" id="KW-0472">Membrane</keyword>
<keyword evidence="4" id="KW-0378">Hydrolase</keyword>
<evidence type="ECO:0000313" key="4">
    <source>
        <dbReference type="EMBL" id="MCY9519096.1"/>
    </source>
</evidence>
<dbReference type="Pfam" id="PF06347">
    <property type="entry name" value="SH3_4"/>
    <property type="match status" value="1"/>
</dbReference>
<dbReference type="Gene3D" id="2.30.30.40">
    <property type="entry name" value="SH3 Domains"/>
    <property type="match status" value="1"/>
</dbReference>
<dbReference type="EMBL" id="JAMDLW010000004">
    <property type="protein sequence ID" value="MCY9519096.1"/>
    <property type="molecule type" value="Genomic_DNA"/>
</dbReference>